<gene>
    <name evidence="2" type="ORF">JMN32_02355</name>
</gene>
<evidence type="ECO:0000259" key="1">
    <source>
        <dbReference type="Pfam" id="PF08885"/>
    </source>
</evidence>
<dbReference type="AlphaFoldDB" id="A0A937FUG3"/>
<evidence type="ECO:0000313" key="3">
    <source>
        <dbReference type="Proteomes" id="UP000614216"/>
    </source>
</evidence>
<dbReference type="InterPro" id="IPR014982">
    <property type="entry name" value="GSCFA"/>
</dbReference>
<protein>
    <submittedName>
        <fullName evidence="2">GSCFA domain-containing protein</fullName>
    </submittedName>
</protein>
<sequence length="325" mass="38210">MFRTEIIPKASRDKINISSPVLSIGSCFSDCMGQRFANYKFDSLANPYGTVYNPVSIFKLLGYTLSKNYPDQSTYVETQGLQANYDFHSSFSHEEPMEIENSIHEAIDLAHKHLKKSNWLIMTFGTSFIYRRKSNQEIVANCHKIPARHFSKELLTQKQIIERFEAFNQQLMSNYPDIRIILTVSPVRHIKDTMEQNSVSKSILRITCDTLEREYDNIQYFPSYEIMMDDLRDYRFYKTDMIHPTLDAEDYIWKKFSEAYLDADTVSFIEEWDKILKAIHHRPFNPASDAHQNFLQETITRVKRLEGKIDIKQEVALLEQQLIKK</sequence>
<accession>A0A937FUG3</accession>
<keyword evidence="3" id="KW-1185">Reference proteome</keyword>
<dbReference type="EMBL" id="JAEUGD010000004">
    <property type="protein sequence ID" value="MBL6445132.1"/>
    <property type="molecule type" value="Genomic_DNA"/>
</dbReference>
<feature type="domain" description="GSCFA" evidence="1">
    <location>
        <begin position="21"/>
        <end position="256"/>
    </location>
</feature>
<reference evidence="2" key="1">
    <citation type="submission" date="2021-01" db="EMBL/GenBank/DDBJ databases">
        <title>Fulvivirga kasyanovii gen. nov., sp nov., a novel member of the phylum Bacteroidetes isolated from seawater in a mussel farm.</title>
        <authorList>
            <person name="Zhao L.-H."/>
            <person name="Wang Z.-J."/>
        </authorList>
    </citation>
    <scope>NUCLEOTIDE SEQUENCE</scope>
    <source>
        <strain evidence="2">29W222</strain>
    </source>
</reference>
<evidence type="ECO:0000313" key="2">
    <source>
        <dbReference type="EMBL" id="MBL6445132.1"/>
    </source>
</evidence>
<dbReference type="PROSITE" id="PS51257">
    <property type="entry name" value="PROKAR_LIPOPROTEIN"/>
    <property type="match status" value="1"/>
</dbReference>
<name>A0A937FUG3_9BACT</name>
<proteinExistence type="predicted"/>
<dbReference type="RefSeq" id="WP_202854671.1">
    <property type="nucleotide sequence ID" value="NZ_JAEUGD010000004.1"/>
</dbReference>
<comment type="caution">
    <text evidence="2">The sequence shown here is derived from an EMBL/GenBank/DDBJ whole genome shotgun (WGS) entry which is preliminary data.</text>
</comment>
<dbReference type="SUPFAM" id="SSF52266">
    <property type="entry name" value="SGNH hydrolase"/>
    <property type="match status" value="1"/>
</dbReference>
<dbReference type="Proteomes" id="UP000614216">
    <property type="component" value="Unassembled WGS sequence"/>
</dbReference>
<organism evidence="2 3">
    <name type="scientific">Fulvivirga marina</name>
    <dbReference type="NCBI Taxonomy" id="2494733"/>
    <lineage>
        <taxon>Bacteria</taxon>
        <taxon>Pseudomonadati</taxon>
        <taxon>Bacteroidota</taxon>
        <taxon>Cytophagia</taxon>
        <taxon>Cytophagales</taxon>
        <taxon>Fulvivirgaceae</taxon>
        <taxon>Fulvivirga</taxon>
    </lineage>
</organism>
<dbReference type="Pfam" id="PF08885">
    <property type="entry name" value="GSCFA"/>
    <property type="match status" value="1"/>
</dbReference>